<keyword evidence="10" id="KW-0812">Transmembrane</keyword>
<dbReference type="Gene3D" id="3.30.428.30">
    <property type="entry name" value="HIT family - CDH-like"/>
    <property type="match status" value="1"/>
</dbReference>
<keyword evidence="9" id="KW-0444">Lipid biosynthesis</keyword>
<comment type="subcellular location">
    <subcellularLocation>
        <location evidence="2">Cell membrane</location>
        <topology evidence="2">Single-pass membrane protein</topology>
    </subcellularLocation>
</comment>
<evidence type="ECO:0000256" key="13">
    <source>
        <dbReference type="ARBA" id="ARBA00023098"/>
    </source>
</evidence>
<dbReference type="RefSeq" id="WP_084883601.1">
    <property type="nucleotide sequence ID" value="NZ_MLJJ01000011.1"/>
</dbReference>
<evidence type="ECO:0000256" key="17">
    <source>
        <dbReference type="ARBA" id="ARBA00032888"/>
    </source>
</evidence>
<gene>
    <name evidence="19" type="ORF">HA46_08025</name>
</gene>
<keyword evidence="13" id="KW-0443">Lipid metabolism</keyword>
<evidence type="ECO:0000256" key="3">
    <source>
        <dbReference type="ARBA" id="ARBA00004927"/>
    </source>
</evidence>
<protein>
    <recommendedName>
        <fullName evidence="7">CDP-diacylglycerol pyrophosphatase</fullName>
        <ecNumber evidence="6">3.6.1.26</ecNumber>
    </recommendedName>
    <alternativeName>
        <fullName evidence="17">CDP-diacylglycerol phosphatidylhydrolase</fullName>
    </alternativeName>
    <alternativeName>
        <fullName evidence="18">CDP-diglyceride hydrolase</fullName>
    </alternativeName>
</protein>
<evidence type="ECO:0000256" key="8">
    <source>
        <dbReference type="ARBA" id="ARBA00022475"/>
    </source>
</evidence>
<proteinExistence type="inferred from homology"/>
<keyword evidence="15" id="KW-0594">Phospholipid biosynthesis</keyword>
<dbReference type="InterPro" id="IPR036265">
    <property type="entry name" value="HIT-like_sf"/>
</dbReference>
<evidence type="ECO:0000256" key="9">
    <source>
        <dbReference type="ARBA" id="ARBA00022516"/>
    </source>
</evidence>
<accession>A0ABX3UTD4</accession>
<evidence type="ECO:0000256" key="5">
    <source>
        <dbReference type="ARBA" id="ARBA00006435"/>
    </source>
</evidence>
<dbReference type="SUPFAM" id="SSF54197">
    <property type="entry name" value="HIT-like"/>
    <property type="match status" value="1"/>
</dbReference>
<keyword evidence="14" id="KW-0472">Membrane</keyword>
<evidence type="ECO:0000256" key="10">
    <source>
        <dbReference type="ARBA" id="ARBA00022692"/>
    </source>
</evidence>
<comment type="caution">
    <text evidence="19">The sequence shown here is derived from an EMBL/GenBank/DDBJ whole genome shotgun (WGS) entry which is preliminary data.</text>
</comment>
<name>A0ABX3UTD4_9GAMM</name>
<evidence type="ECO:0000256" key="15">
    <source>
        <dbReference type="ARBA" id="ARBA00023209"/>
    </source>
</evidence>
<comment type="pathway">
    <text evidence="4">Lipid metabolism.</text>
</comment>
<keyword evidence="16" id="KW-1208">Phospholipid metabolism</keyword>
<comment type="catalytic activity">
    <reaction evidence="1">
        <text>a CDP-1,2-diacyl-sn-glycerol + H2O = a 1,2-diacyl-sn-glycero-3-phosphate + CMP + 2 H(+)</text>
        <dbReference type="Rhea" id="RHEA:15221"/>
        <dbReference type="ChEBI" id="CHEBI:15377"/>
        <dbReference type="ChEBI" id="CHEBI:15378"/>
        <dbReference type="ChEBI" id="CHEBI:58332"/>
        <dbReference type="ChEBI" id="CHEBI:58608"/>
        <dbReference type="ChEBI" id="CHEBI:60377"/>
        <dbReference type="EC" id="3.6.1.26"/>
    </reaction>
</comment>
<comment type="similarity">
    <text evidence="5">Belongs to the Cdh family.</text>
</comment>
<dbReference type="PIRSF" id="PIRSF001273">
    <property type="entry name" value="CDH"/>
    <property type="match status" value="1"/>
</dbReference>
<evidence type="ECO:0000256" key="4">
    <source>
        <dbReference type="ARBA" id="ARBA00005189"/>
    </source>
</evidence>
<dbReference type="InterPro" id="IPR003763">
    <property type="entry name" value="CDP-diacylglyc_Pase"/>
</dbReference>
<comment type="pathway">
    <text evidence="3">Phospholipid metabolism; CDP-diacylglycerol degradation; phosphatidate from CDP-diacylglycerol: step 1/1.</text>
</comment>
<evidence type="ECO:0000256" key="12">
    <source>
        <dbReference type="ARBA" id="ARBA00022989"/>
    </source>
</evidence>
<keyword evidence="12" id="KW-1133">Transmembrane helix</keyword>
<organism evidence="19 20">
    <name type="scientific">Pantoea septica</name>
    <dbReference type="NCBI Taxonomy" id="472695"/>
    <lineage>
        <taxon>Bacteria</taxon>
        <taxon>Pseudomonadati</taxon>
        <taxon>Pseudomonadota</taxon>
        <taxon>Gammaproteobacteria</taxon>
        <taxon>Enterobacterales</taxon>
        <taxon>Erwiniaceae</taxon>
        <taxon>Pantoea</taxon>
    </lineage>
</organism>
<dbReference type="EC" id="3.6.1.26" evidence="6"/>
<evidence type="ECO:0000256" key="18">
    <source>
        <dbReference type="ARBA" id="ARBA00032892"/>
    </source>
</evidence>
<dbReference type="NCBIfam" id="NF003986">
    <property type="entry name" value="PRK05471.1-5"/>
    <property type="match status" value="1"/>
</dbReference>
<evidence type="ECO:0000256" key="7">
    <source>
        <dbReference type="ARBA" id="ARBA00019608"/>
    </source>
</evidence>
<evidence type="ECO:0000256" key="1">
    <source>
        <dbReference type="ARBA" id="ARBA00001007"/>
    </source>
</evidence>
<dbReference type="Proteomes" id="UP000193785">
    <property type="component" value="Unassembled WGS sequence"/>
</dbReference>
<dbReference type="Pfam" id="PF02611">
    <property type="entry name" value="CDH"/>
    <property type="match status" value="1"/>
</dbReference>
<evidence type="ECO:0000256" key="2">
    <source>
        <dbReference type="ARBA" id="ARBA00004162"/>
    </source>
</evidence>
<evidence type="ECO:0000256" key="14">
    <source>
        <dbReference type="ARBA" id="ARBA00023136"/>
    </source>
</evidence>
<keyword evidence="8" id="KW-1003">Cell membrane</keyword>
<evidence type="ECO:0000313" key="19">
    <source>
        <dbReference type="EMBL" id="ORN00324.1"/>
    </source>
</evidence>
<reference evidence="19 20" key="1">
    <citation type="journal article" date="2017" name="Antonie Van Leeuwenhoek">
        <title>Phylogenomic resolution of the bacterial genus Pantoea and its relationship with Erwinia and Tatumella.</title>
        <authorList>
            <person name="Palmer M."/>
            <person name="Steenkamp E.T."/>
            <person name="Coetzee M.P."/>
            <person name="Chan W.Y."/>
            <person name="van Zyl E."/>
            <person name="De Maayer P."/>
            <person name="Coutinho T.A."/>
            <person name="Blom J."/>
            <person name="Smits T.H."/>
            <person name="Duffy B."/>
            <person name="Venter S.N."/>
        </authorList>
    </citation>
    <scope>NUCLEOTIDE SEQUENCE [LARGE SCALE GENOMIC DNA]</scope>
    <source>
        <strain evidence="19 20">LMG 5345</strain>
    </source>
</reference>
<sequence length="252" mass="28043">MQGRRRAPGLIALLLLILISGLAIAAFHLHKNSDALWHIVSEKCEPNQRATGKPAPCQRVELEQGYVLLKDLNGPLQYLLIPLAKISGMESPALLNPATPNFFAFAWQARAQLAAKRGAPVADSALSLAINAEYGRTQNQLHIHISCLRPDVRRVLDRLAPVLSSRWQTERLRQHAYRIRALTLPELTQQSLFIRVANEIPNARGEMGKYGLALAALPDGRLAVLALERNWLLLNRGSAEELQDHSCEILRQ</sequence>
<evidence type="ECO:0000256" key="6">
    <source>
        <dbReference type="ARBA" id="ARBA00012375"/>
    </source>
</evidence>
<evidence type="ECO:0000313" key="20">
    <source>
        <dbReference type="Proteomes" id="UP000193785"/>
    </source>
</evidence>
<dbReference type="EMBL" id="MLJJ01000011">
    <property type="protein sequence ID" value="ORN00324.1"/>
    <property type="molecule type" value="Genomic_DNA"/>
</dbReference>
<keyword evidence="11" id="KW-0378">Hydrolase</keyword>
<keyword evidence="20" id="KW-1185">Reference proteome</keyword>
<evidence type="ECO:0000256" key="11">
    <source>
        <dbReference type="ARBA" id="ARBA00022801"/>
    </source>
</evidence>
<evidence type="ECO:0000256" key="16">
    <source>
        <dbReference type="ARBA" id="ARBA00023264"/>
    </source>
</evidence>